<proteinExistence type="inferred from homology"/>
<keyword evidence="4" id="KW-0804">Transcription</keyword>
<organism evidence="6">
    <name type="scientific">hydrothermal vent metagenome</name>
    <dbReference type="NCBI Taxonomy" id="652676"/>
    <lineage>
        <taxon>unclassified sequences</taxon>
        <taxon>metagenomes</taxon>
        <taxon>ecological metagenomes</taxon>
    </lineage>
</organism>
<dbReference type="Gene3D" id="1.10.10.10">
    <property type="entry name" value="Winged helix-like DNA-binding domain superfamily/Winged helix DNA-binding domain"/>
    <property type="match status" value="1"/>
</dbReference>
<dbReference type="PROSITE" id="PS50931">
    <property type="entry name" value="HTH_LYSR"/>
    <property type="match status" value="1"/>
</dbReference>
<dbReference type="InterPro" id="IPR005119">
    <property type="entry name" value="LysR_subst-bd"/>
</dbReference>
<keyword evidence="2" id="KW-0805">Transcription regulation</keyword>
<dbReference type="InterPro" id="IPR036390">
    <property type="entry name" value="WH_DNA-bd_sf"/>
</dbReference>
<evidence type="ECO:0000256" key="1">
    <source>
        <dbReference type="ARBA" id="ARBA00009437"/>
    </source>
</evidence>
<dbReference type="SUPFAM" id="SSF46785">
    <property type="entry name" value="Winged helix' DNA-binding domain"/>
    <property type="match status" value="1"/>
</dbReference>
<evidence type="ECO:0000256" key="2">
    <source>
        <dbReference type="ARBA" id="ARBA00023015"/>
    </source>
</evidence>
<dbReference type="SUPFAM" id="SSF53850">
    <property type="entry name" value="Periplasmic binding protein-like II"/>
    <property type="match status" value="1"/>
</dbReference>
<dbReference type="GO" id="GO:0003677">
    <property type="term" value="F:DNA binding"/>
    <property type="evidence" value="ECO:0007669"/>
    <property type="project" value="UniProtKB-KW"/>
</dbReference>
<dbReference type="EMBL" id="UOED01000053">
    <property type="protein sequence ID" value="VAV89992.1"/>
    <property type="molecule type" value="Genomic_DNA"/>
</dbReference>
<evidence type="ECO:0000256" key="4">
    <source>
        <dbReference type="ARBA" id="ARBA00023163"/>
    </source>
</evidence>
<dbReference type="FunFam" id="1.10.10.10:FF:000001">
    <property type="entry name" value="LysR family transcriptional regulator"/>
    <property type="match status" value="1"/>
</dbReference>
<feature type="domain" description="HTH lysR-type" evidence="5">
    <location>
        <begin position="1"/>
        <end position="59"/>
    </location>
</feature>
<evidence type="ECO:0000259" key="5">
    <source>
        <dbReference type="PROSITE" id="PS50931"/>
    </source>
</evidence>
<dbReference type="InterPro" id="IPR036388">
    <property type="entry name" value="WH-like_DNA-bd_sf"/>
</dbReference>
<dbReference type="AlphaFoldDB" id="A0A3B0RCY1"/>
<reference evidence="6" key="1">
    <citation type="submission" date="2018-06" db="EMBL/GenBank/DDBJ databases">
        <authorList>
            <person name="Zhirakovskaya E."/>
        </authorList>
    </citation>
    <scope>NUCLEOTIDE SEQUENCE</scope>
</reference>
<evidence type="ECO:0000313" key="6">
    <source>
        <dbReference type="EMBL" id="VAV89992.1"/>
    </source>
</evidence>
<protein>
    <submittedName>
        <fullName evidence="6">Transcriptional regulator, LysR family</fullName>
    </submittedName>
</protein>
<dbReference type="Gene3D" id="3.40.190.290">
    <property type="match status" value="1"/>
</dbReference>
<accession>A0A3B0RCY1</accession>
<evidence type="ECO:0000256" key="3">
    <source>
        <dbReference type="ARBA" id="ARBA00023125"/>
    </source>
</evidence>
<dbReference type="InterPro" id="IPR058163">
    <property type="entry name" value="LysR-type_TF_proteobact-type"/>
</dbReference>
<dbReference type="InterPro" id="IPR000847">
    <property type="entry name" value="LysR_HTH_N"/>
</dbReference>
<sequence length="295" mass="32825">MDTLVCMRVFANVVERGSFTGAAKKLGLSNALASKYVAHLEDRLSVRLLNRTTRKVSPTQAGRAYYERCIGILERVDELEDAVQVQNHSPRGHLKIAGPRMMGETFISACVNDFLGKYDQVTVDLALEERTMDLVAEGFDLAIRIGKLADSSMIARRIADYRYVFCVSPDYLASAGPLNSPADLTRHTCIVNSVISPTNQWDFIIGGKRKSITVNPRARVNADAAIYNMVLSGRGVGLCLLPTVEADVASGRLVRILQDFEAYDRTVYLVYPHNRHLASKVRAFTDHAAEWFKRL</sequence>
<dbReference type="Pfam" id="PF03466">
    <property type="entry name" value="LysR_substrate"/>
    <property type="match status" value="1"/>
</dbReference>
<dbReference type="PANTHER" id="PTHR30537">
    <property type="entry name" value="HTH-TYPE TRANSCRIPTIONAL REGULATOR"/>
    <property type="match status" value="1"/>
</dbReference>
<dbReference type="Pfam" id="PF00126">
    <property type="entry name" value="HTH_1"/>
    <property type="match status" value="1"/>
</dbReference>
<comment type="similarity">
    <text evidence="1">Belongs to the LysR transcriptional regulatory family.</text>
</comment>
<dbReference type="PANTHER" id="PTHR30537:SF5">
    <property type="entry name" value="HTH-TYPE TRANSCRIPTIONAL ACTIVATOR TTDR-RELATED"/>
    <property type="match status" value="1"/>
</dbReference>
<dbReference type="CDD" id="cd08422">
    <property type="entry name" value="PBP2_CrgA_like"/>
    <property type="match status" value="1"/>
</dbReference>
<gene>
    <name evidence="6" type="ORF">MNBD_ALPHA02-259</name>
</gene>
<keyword evidence="3" id="KW-0238">DNA-binding</keyword>
<dbReference type="GO" id="GO:0003700">
    <property type="term" value="F:DNA-binding transcription factor activity"/>
    <property type="evidence" value="ECO:0007669"/>
    <property type="project" value="InterPro"/>
</dbReference>
<name>A0A3B0RCY1_9ZZZZ</name>